<keyword evidence="2" id="KW-1185">Reference proteome</keyword>
<dbReference type="Proteomes" id="UP001163882">
    <property type="component" value="Chromosome"/>
</dbReference>
<name>A0ABY6IRD1_9HYPH</name>
<evidence type="ECO:0000313" key="1">
    <source>
        <dbReference type="EMBL" id="UYQ73187.1"/>
    </source>
</evidence>
<dbReference type="RefSeq" id="WP_264226775.1">
    <property type="nucleotide sequence ID" value="NZ_CP107716.1"/>
</dbReference>
<evidence type="ECO:0000313" key="2">
    <source>
        <dbReference type="Proteomes" id="UP001163882"/>
    </source>
</evidence>
<dbReference type="EMBL" id="CP107716">
    <property type="protein sequence ID" value="UYQ73187.1"/>
    <property type="molecule type" value="Genomic_DNA"/>
</dbReference>
<gene>
    <name evidence="1" type="ORF">OF122_05325</name>
</gene>
<reference evidence="1" key="1">
    <citation type="submission" date="2022-10" db="EMBL/GenBank/DDBJ databases">
        <title>YIM 151497 complete genome.</title>
        <authorList>
            <person name="Chen X."/>
        </authorList>
    </citation>
    <scope>NUCLEOTIDE SEQUENCE</scope>
    <source>
        <strain evidence="1">YIM 151497</strain>
    </source>
</reference>
<accession>A0ABY6IRD1</accession>
<proteinExistence type="predicted"/>
<sequence>MKYLLRALGVLAIVVALYIMVGEQLVGSSGSAFVNARLATIRTPIEGRVEMAPLAIGARVAANQSIAAVNARHSQTDRTLDYARDLAIARAERDALAGEDGDAAGADGDDESLRLSARVQAMQSLLEEQQTAQSRDVSASITSPVPGLVWSIAEGNASQVAAGATIASVARCDSAFIHASVDENLYNRLAIGDAAQFRTANGQTIDATISLLAGTGPRTLIETLAIAPRARQTDGFTVLLNAPALTEDTACPLGQTGRVIFSRGPLAVVGDWLDTVGL</sequence>
<protein>
    <submittedName>
        <fullName evidence="1">HlyD family efflux transporter periplasmic adaptor subunit</fullName>
    </submittedName>
</protein>
<organism evidence="1 2">
    <name type="scientific">Pelagibacterium flavum</name>
    <dbReference type="NCBI Taxonomy" id="2984530"/>
    <lineage>
        <taxon>Bacteria</taxon>
        <taxon>Pseudomonadati</taxon>
        <taxon>Pseudomonadota</taxon>
        <taxon>Alphaproteobacteria</taxon>
        <taxon>Hyphomicrobiales</taxon>
        <taxon>Devosiaceae</taxon>
        <taxon>Pelagibacterium</taxon>
    </lineage>
</organism>